<evidence type="ECO:0000256" key="1">
    <source>
        <dbReference type="SAM" id="MobiDB-lite"/>
    </source>
</evidence>
<dbReference type="EMBL" id="AP007255">
    <property type="protein sequence ID" value="BAE52579.1"/>
    <property type="molecule type" value="Genomic_DNA"/>
</dbReference>
<dbReference type="STRING" id="342108.amb3775"/>
<evidence type="ECO:0000313" key="2">
    <source>
        <dbReference type="EMBL" id="BAE52579.1"/>
    </source>
</evidence>
<dbReference type="Proteomes" id="UP000007058">
    <property type="component" value="Chromosome"/>
</dbReference>
<reference evidence="2 3" key="1">
    <citation type="journal article" date="2005" name="DNA Res.">
        <title>Complete genome sequence of the facultative anaerobic magnetotactic bacterium Magnetospirillum sp. strain AMB-1.</title>
        <authorList>
            <person name="Matsunaga T."/>
            <person name="Okamura Y."/>
            <person name="Fukuda Y."/>
            <person name="Wahyudi A.T."/>
            <person name="Murase Y."/>
            <person name="Takeyama H."/>
        </authorList>
    </citation>
    <scope>NUCLEOTIDE SEQUENCE [LARGE SCALE GENOMIC DNA]</scope>
    <source>
        <strain evidence="3">ATCC 700264 / AMB-1</strain>
    </source>
</reference>
<dbReference type="OrthoDB" id="98563at2"/>
<dbReference type="RefSeq" id="WP_011386129.1">
    <property type="nucleotide sequence ID" value="NC_007626.1"/>
</dbReference>
<dbReference type="HOGENOM" id="CLU_484681_0_0_5"/>
<accession>Q2W0P6</accession>
<organism evidence="2 3">
    <name type="scientific">Paramagnetospirillum magneticum (strain ATCC 700264 / AMB-1)</name>
    <name type="common">Magnetospirillum magneticum</name>
    <dbReference type="NCBI Taxonomy" id="342108"/>
    <lineage>
        <taxon>Bacteria</taxon>
        <taxon>Pseudomonadati</taxon>
        <taxon>Pseudomonadota</taxon>
        <taxon>Alphaproteobacteria</taxon>
        <taxon>Rhodospirillales</taxon>
        <taxon>Magnetospirillaceae</taxon>
        <taxon>Paramagnetospirillum</taxon>
    </lineage>
</organism>
<name>Q2W0P6_PARM1</name>
<dbReference type="KEGG" id="mag:amb3775"/>
<keyword evidence="3" id="KW-1185">Reference proteome</keyword>
<proteinExistence type="predicted"/>
<feature type="region of interest" description="Disordered" evidence="1">
    <location>
        <begin position="153"/>
        <end position="174"/>
    </location>
</feature>
<sequence length="562" mass="61328">MSEVEDEGFQEALAVVEAEIKAFDDKVAAEATSQAEKATALYAALAQAFKFHRDWAGKPPYLHLLENKKVRATARGTKASPYIPTLKAFFDPSLDECSPTTDDEKKDKARRQKAISTYSAVLDYASHESAADVAEFIANEGGIETARVKWKEKRDAEPDAVERRRTASERREQQLKSGLAKLQKGMRTALPKMPEFKGTTQLAAIYFDNAGVAHYLGLAERDDSAKALLDKFLISHGDAPKTDVNSATATNAERNDLDKLLALLSVGAVAHPKDANVRIKNGKKGCEIQASHGSYDTCMFSATLPHQDFLPVGTYWFGANAIGCMKRLAILGKHGAKFTITGPSKIDGIDAAVEITITDYQAGIAAISAKTPDQPWDWRDVIPHTDIRRIAEKDGVATITYVSTVEKMARIKLINAWDAEAKVEGDFATWLQSTLGISKKDPNQRLVKAISDGTRKTTMFRITEKDWTVLDSKGDVTTHTFSSPIGAAGFVTEFVLGSKDILPAIDAVKALVDGGSTTIALVNKLMRVQCKKGSFMAEVFIPSIGTDGRHQAYTEFDSPFSQ</sequence>
<evidence type="ECO:0000313" key="3">
    <source>
        <dbReference type="Proteomes" id="UP000007058"/>
    </source>
</evidence>
<protein>
    <submittedName>
        <fullName evidence="2">Uncharacterized protein</fullName>
    </submittedName>
</protein>
<dbReference type="AlphaFoldDB" id="Q2W0P6"/>
<gene>
    <name evidence="2" type="ordered locus">amb3775</name>
</gene>